<dbReference type="NCBIfam" id="TIGR02481">
    <property type="entry name" value="hemeryth_dom"/>
    <property type="match status" value="1"/>
</dbReference>
<dbReference type="KEGG" id="ccb:Clocel_3467"/>
<keyword evidence="6" id="KW-1185">Reference proteome</keyword>
<dbReference type="Proteomes" id="UP000002730">
    <property type="component" value="Chromosome"/>
</dbReference>
<dbReference type="InterPro" id="IPR035938">
    <property type="entry name" value="Hemerythrin-like_sf"/>
</dbReference>
<dbReference type="NCBIfam" id="NF033749">
    <property type="entry name" value="bact_hemeryth"/>
    <property type="match status" value="1"/>
</dbReference>
<proteinExistence type="inferred from homology"/>
<dbReference type="SUPFAM" id="SSF47188">
    <property type="entry name" value="Hemerythrin-like"/>
    <property type="match status" value="1"/>
</dbReference>
<evidence type="ECO:0000313" key="5">
    <source>
        <dbReference type="EMBL" id="ADL53145.1"/>
    </source>
</evidence>
<dbReference type="eggNOG" id="COG2703">
    <property type="taxonomic scope" value="Bacteria"/>
</dbReference>
<reference evidence="5 6" key="1">
    <citation type="submission" date="2010-08" db="EMBL/GenBank/DDBJ databases">
        <title>Complete sequence of Clostridium cellulovorans 743B.</title>
        <authorList>
            <consortium name="US DOE Joint Genome Institute"/>
            <person name="Lucas S."/>
            <person name="Copeland A."/>
            <person name="Lapidus A."/>
            <person name="Cheng J.-F."/>
            <person name="Bruce D."/>
            <person name="Goodwin L."/>
            <person name="Pitluck S."/>
            <person name="Chertkov O."/>
            <person name="Detter J.C."/>
            <person name="Han C."/>
            <person name="Tapia R."/>
            <person name="Land M."/>
            <person name="Hauser L."/>
            <person name="Chang Y.-J."/>
            <person name="Jeffries C."/>
            <person name="Kyrpides N."/>
            <person name="Ivanova N."/>
            <person name="Mikhailova N."/>
            <person name="Hemme C.L."/>
            <person name="Woyke T."/>
        </authorList>
    </citation>
    <scope>NUCLEOTIDE SEQUENCE [LARGE SCALE GENOMIC DNA]</scope>
    <source>
        <strain evidence="6">ATCC 35296 / DSM 3052 / OCM 3 / 743B</strain>
    </source>
</reference>
<keyword evidence="3" id="KW-0408">Iron</keyword>
<dbReference type="GO" id="GO:0046872">
    <property type="term" value="F:metal ion binding"/>
    <property type="evidence" value="ECO:0007669"/>
    <property type="project" value="UniProtKB-KW"/>
</dbReference>
<sequence>MAFEWKDRYNLDIEEIDKQHKKLMEIGSKAYEIAIINDGYDRYDQIMTILDELQEYTKYHFHYEEELLKKHNYEHTHVQEEEHLSYVVKIAELSSREDIDDNQRKTILEIIDFLSQWISNHIMLSDRKYAEFLKAVI</sequence>
<feature type="domain" description="Hemerythrin-like" evidence="4">
    <location>
        <begin position="13"/>
        <end position="132"/>
    </location>
</feature>
<dbReference type="AlphaFoldDB" id="D9SVT4"/>
<dbReference type="PANTHER" id="PTHR37164">
    <property type="entry name" value="BACTERIOHEMERYTHRIN"/>
    <property type="match status" value="1"/>
</dbReference>
<dbReference type="RefSeq" id="WP_010073544.1">
    <property type="nucleotide sequence ID" value="NC_014393.1"/>
</dbReference>
<evidence type="ECO:0000259" key="4">
    <source>
        <dbReference type="Pfam" id="PF01814"/>
    </source>
</evidence>
<evidence type="ECO:0000256" key="3">
    <source>
        <dbReference type="ARBA" id="ARBA00023004"/>
    </source>
</evidence>
<dbReference type="PANTHER" id="PTHR37164:SF1">
    <property type="entry name" value="BACTERIOHEMERYTHRIN"/>
    <property type="match status" value="1"/>
</dbReference>
<dbReference type="InterPro" id="IPR012827">
    <property type="entry name" value="Hemerythrin_metal-bd"/>
</dbReference>
<evidence type="ECO:0000313" key="6">
    <source>
        <dbReference type="Proteomes" id="UP000002730"/>
    </source>
</evidence>
<dbReference type="InterPro" id="IPR050669">
    <property type="entry name" value="Hemerythrin"/>
</dbReference>
<evidence type="ECO:0000256" key="2">
    <source>
        <dbReference type="ARBA" id="ARBA00022723"/>
    </source>
</evidence>
<protein>
    <submittedName>
        <fullName evidence="5">Hemerythrin-like metal-binding protein</fullName>
    </submittedName>
</protein>
<keyword evidence="2" id="KW-0479">Metal-binding</keyword>
<dbReference type="InterPro" id="IPR012312">
    <property type="entry name" value="Hemerythrin-like"/>
</dbReference>
<comment type="similarity">
    <text evidence="1">Belongs to the hemerythrin family.</text>
</comment>
<dbReference type="EMBL" id="CP002160">
    <property type="protein sequence ID" value="ADL53145.1"/>
    <property type="molecule type" value="Genomic_DNA"/>
</dbReference>
<name>D9SVT4_CLOC7</name>
<evidence type="ECO:0000256" key="1">
    <source>
        <dbReference type="ARBA" id="ARBA00010587"/>
    </source>
</evidence>
<gene>
    <name evidence="5" type="ordered locus">Clocel_3467</name>
</gene>
<dbReference type="OrthoDB" id="9797092at2"/>
<dbReference type="CDD" id="cd12107">
    <property type="entry name" value="Hemerythrin"/>
    <property type="match status" value="1"/>
</dbReference>
<accession>D9SVT4</accession>
<dbReference type="Pfam" id="PF01814">
    <property type="entry name" value="Hemerythrin"/>
    <property type="match status" value="1"/>
</dbReference>
<dbReference type="HOGENOM" id="CLU_086902_2_0_9"/>
<organism evidence="5 6">
    <name type="scientific">Clostridium cellulovorans (strain ATCC 35296 / DSM 3052 / OCM 3 / 743B)</name>
    <dbReference type="NCBI Taxonomy" id="573061"/>
    <lineage>
        <taxon>Bacteria</taxon>
        <taxon>Bacillati</taxon>
        <taxon>Bacillota</taxon>
        <taxon>Clostridia</taxon>
        <taxon>Eubacteriales</taxon>
        <taxon>Clostridiaceae</taxon>
        <taxon>Clostridium</taxon>
    </lineage>
</organism>
<dbReference type="STRING" id="573061.Clocel_3467"/>
<dbReference type="Gene3D" id="1.20.120.50">
    <property type="entry name" value="Hemerythrin-like"/>
    <property type="match status" value="1"/>
</dbReference>